<comment type="caution">
    <text evidence="1">The sequence shown here is derived from an EMBL/GenBank/DDBJ whole genome shotgun (WGS) entry which is preliminary data.</text>
</comment>
<name>A0AAD9RET0_9HYME</name>
<keyword evidence="2" id="KW-1185">Reference proteome</keyword>
<proteinExistence type="predicted"/>
<dbReference type="EMBL" id="JAIFRP010000318">
    <property type="protein sequence ID" value="KAK2578411.1"/>
    <property type="molecule type" value="Genomic_DNA"/>
</dbReference>
<reference evidence="1" key="2">
    <citation type="journal article" date="2023" name="Commun. Biol.">
        <title>Intrasexual cuticular hydrocarbon dimorphism in a wasp sheds light on hydrocarbon biosynthesis genes in Hymenoptera.</title>
        <authorList>
            <person name="Moris V.C."/>
            <person name="Podsiadlowski L."/>
            <person name="Martin S."/>
            <person name="Oeyen J.P."/>
            <person name="Donath A."/>
            <person name="Petersen M."/>
            <person name="Wilbrandt J."/>
            <person name="Misof B."/>
            <person name="Liedtke D."/>
            <person name="Thamm M."/>
            <person name="Scheiner R."/>
            <person name="Schmitt T."/>
            <person name="Niehuis O."/>
        </authorList>
    </citation>
    <scope>NUCLEOTIDE SEQUENCE</scope>
    <source>
        <strain evidence="1">GBR_01_08_01A</strain>
    </source>
</reference>
<accession>A0AAD9RET0</accession>
<evidence type="ECO:0000313" key="1">
    <source>
        <dbReference type="EMBL" id="KAK2578411.1"/>
    </source>
</evidence>
<reference evidence="1" key="1">
    <citation type="submission" date="2021-08" db="EMBL/GenBank/DDBJ databases">
        <authorList>
            <person name="Misof B."/>
            <person name="Oliver O."/>
            <person name="Podsiadlowski L."/>
            <person name="Donath A."/>
            <person name="Peters R."/>
            <person name="Mayer C."/>
            <person name="Rust J."/>
            <person name="Gunkel S."/>
            <person name="Lesny P."/>
            <person name="Martin S."/>
            <person name="Oeyen J.P."/>
            <person name="Petersen M."/>
            <person name="Panagiotis P."/>
            <person name="Wilbrandt J."/>
            <person name="Tanja T."/>
        </authorList>
    </citation>
    <scope>NUCLEOTIDE SEQUENCE</scope>
    <source>
        <strain evidence="1">GBR_01_08_01A</strain>
        <tissue evidence="1">Thorax + abdomen</tissue>
    </source>
</reference>
<gene>
    <name evidence="1" type="ORF">KPH14_003660</name>
</gene>
<sequence length="101" mass="11667">MRIIKRNQPPYVDANNYHSLIAVTRRKEGEYLQNLIDTSAKEEIIHAAQISLHAAGQRDAAAILKQVTTTTPKQTTRIKKVFHRNLAKNPQSVRKKHWRPF</sequence>
<organism evidence="1 2">
    <name type="scientific">Odynerus spinipes</name>
    <dbReference type="NCBI Taxonomy" id="1348599"/>
    <lineage>
        <taxon>Eukaryota</taxon>
        <taxon>Metazoa</taxon>
        <taxon>Ecdysozoa</taxon>
        <taxon>Arthropoda</taxon>
        <taxon>Hexapoda</taxon>
        <taxon>Insecta</taxon>
        <taxon>Pterygota</taxon>
        <taxon>Neoptera</taxon>
        <taxon>Endopterygota</taxon>
        <taxon>Hymenoptera</taxon>
        <taxon>Apocrita</taxon>
        <taxon>Aculeata</taxon>
        <taxon>Vespoidea</taxon>
        <taxon>Vespidae</taxon>
        <taxon>Eumeninae</taxon>
        <taxon>Odynerus</taxon>
    </lineage>
</organism>
<protein>
    <submittedName>
        <fullName evidence="1">Uncharacterized protein</fullName>
    </submittedName>
</protein>
<dbReference type="AlphaFoldDB" id="A0AAD9RET0"/>
<evidence type="ECO:0000313" key="2">
    <source>
        <dbReference type="Proteomes" id="UP001258017"/>
    </source>
</evidence>
<dbReference type="Proteomes" id="UP001258017">
    <property type="component" value="Unassembled WGS sequence"/>
</dbReference>